<gene>
    <name evidence="1" type="ORF">EI981_14170</name>
</gene>
<protein>
    <recommendedName>
        <fullName evidence="3">Intein C-terminal splicing domain-containing protein</fullName>
    </recommendedName>
</protein>
<reference evidence="2" key="1">
    <citation type="submission" date="2018-12" db="EMBL/GenBank/DDBJ databases">
        <title>Complete genome sequence of Paenibacillus sp. MBLB1234.</title>
        <authorList>
            <person name="Nam Y.-D."/>
            <person name="Kang J."/>
            <person name="Chung W.-H."/>
            <person name="Park Y.S."/>
        </authorList>
    </citation>
    <scope>NUCLEOTIDE SEQUENCE [LARGE SCALE GENOMIC DNA]</scope>
    <source>
        <strain evidence="2">MBLB1234</strain>
    </source>
</reference>
<dbReference type="AlphaFoldDB" id="A0A3Q9IBN8"/>
<dbReference type="KEGG" id="plut:EI981_14170"/>
<dbReference type="InterPro" id="IPR036844">
    <property type="entry name" value="Hint_dom_sf"/>
</dbReference>
<proteinExistence type="predicted"/>
<accession>A0A3Q9IBN8</accession>
<dbReference type="EMBL" id="CP034346">
    <property type="protein sequence ID" value="AZS15483.1"/>
    <property type="molecule type" value="Genomic_DNA"/>
</dbReference>
<name>A0A3Q9IBN8_9BACL</name>
<dbReference type="SUPFAM" id="SSF51294">
    <property type="entry name" value="Hedgehog/intein (Hint) domain"/>
    <property type="match status" value="1"/>
</dbReference>
<evidence type="ECO:0008006" key="3">
    <source>
        <dbReference type="Google" id="ProtNLM"/>
    </source>
</evidence>
<keyword evidence="2" id="KW-1185">Reference proteome</keyword>
<dbReference type="Proteomes" id="UP000270678">
    <property type="component" value="Chromosome"/>
</dbReference>
<dbReference type="Pfam" id="PF07591">
    <property type="entry name" value="PT-HINT"/>
    <property type="match status" value="1"/>
</dbReference>
<sequence>MEETYHRVTEEAYHIQVEDTVIVTTAEHPFRVIGKGWIKSRGLKEEDRFVNDEGKMYVIEKIEIKQETIRVYNFSVGDYHTYFVTGLKLWTNNYGGSAGRGAGGGAGGDEGFVAGYSR</sequence>
<evidence type="ECO:0000313" key="2">
    <source>
        <dbReference type="Proteomes" id="UP000270678"/>
    </source>
</evidence>
<organism evidence="1 2">
    <name type="scientific">Paenibacillus lutimineralis</name>
    <dbReference type="NCBI Taxonomy" id="2707005"/>
    <lineage>
        <taxon>Bacteria</taxon>
        <taxon>Bacillati</taxon>
        <taxon>Bacillota</taxon>
        <taxon>Bacilli</taxon>
        <taxon>Bacillales</taxon>
        <taxon>Paenibacillaceae</taxon>
        <taxon>Paenibacillus</taxon>
    </lineage>
</organism>
<evidence type="ECO:0000313" key="1">
    <source>
        <dbReference type="EMBL" id="AZS15483.1"/>
    </source>
</evidence>
<dbReference type="OrthoDB" id="2666939at2"/>
<dbReference type="Gene3D" id="2.170.16.10">
    <property type="entry name" value="Hedgehog/Intein (Hint) domain"/>
    <property type="match status" value="1"/>
</dbReference>